<dbReference type="KEGG" id="tbl:TBLA_0C06730"/>
<feature type="domain" description="Phosphatase PP2A regulatory subunit A/Splicing factor 3B subunit 1-like HEAT repeat" evidence="8">
    <location>
        <begin position="700"/>
        <end position="774"/>
    </location>
</feature>
<dbReference type="InParanoid" id="I2H263"/>
<dbReference type="eggNOG" id="KOG0213">
    <property type="taxonomic scope" value="Eukaryota"/>
</dbReference>
<reference evidence="9 10" key="1">
    <citation type="journal article" date="2011" name="Proc. Natl. Acad. Sci. U.S.A.">
        <title>Evolutionary erosion of yeast sex chromosomes by mating-type switching accidents.</title>
        <authorList>
            <person name="Gordon J.L."/>
            <person name="Armisen D."/>
            <person name="Proux-Wera E."/>
            <person name="Oheigeartaigh S.S."/>
            <person name="Byrne K.P."/>
            <person name="Wolfe K.H."/>
        </authorList>
    </citation>
    <scope>NUCLEOTIDE SEQUENCE [LARGE SCALE GENOMIC DNA]</scope>
    <source>
        <strain evidence="10">ATCC 34711 / CBS 6284 / DSM 70876 / NBRC 10599 / NRRL Y-10934 / UCD 77-7</strain>
    </source>
</reference>
<dbReference type="FunCoup" id="I2H263">
    <property type="interactions" value="1084"/>
</dbReference>
<dbReference type="PANTHER" id="PTHR12097">
    <property type="entry name" value="SPLICING FACTOR 3B, SUBUNIT 1-RELATED"/>
    <property type="match status" value="1"/>
</dbReference>
<evidence type="ECO:0000256" key="7">
    <source>
        <dbReference type="ARBA" id="ARBA00023242"/>
    </source>
</evidence>
<evidence type="ECO:0000256" key="6">
    <source>
        <dbReference type="ARBA" id="ARBA00023187"/>
    </source>
</evidence>
<dbReference type="GO" id="GO:0071004">
    <property type="term" value="C:U2-type prespliceosome"/>
    <property type="evidence" value="ECO:0007669"/>
    <property type="project" value="EnsemblFungi"/>
</dbReference>
<dbReference type="InterPro" id="IPR054573">
    <property type="entry name" value="PP2A/SF3B1-like_HEAT"/>
</dbReference>
<dbReference type="GO" id="GO:0000245">
    <property type="term" value="P:spliceosomal complex assembly"/>
    <property type="evidence" value="ECO:0007669"/>
    <property type="project" value="EnsemblFungi"/>
</dbReference>
<evidence type="ECO:0000256" key="4">
    <source>
        <dbReference type="ARBA" id="ARBA00022728"/>
    </source>
</evidence>
<name>I2H263_HENB6</name>
<dbReference type="SUPFAM" id="SSF48371">
    <property type="entry name" value="ARM repeat"/>
    <property type="match status" value="2"/>
</dbReference>
<dbReference type="Pfam" id="PF22646">
    <property type="entry name" value="PPP2R1A-like_HEAT"/>
    <property type="match status" value="1"/>
</dbReference>
<dbReference type="OrthoDB" id="438939at2759"/>
<dbReference type="GeneID" id="14495445"/>
<gene>
    <name evidence="9" type="primary">TBLA0C06730</name>
    <name evidence="9" type="ORF">TBLA_0C06730</name>
</gene>
<keyword evidence="5" id="KW-0677">Repeat</keyword>
<keyword evidence="3" id="KW-0507">mRNA processing</keyword>
<dbReference type="GO" id="GO:0005686">
    <property type="term" value="C:U2 snRNP"/>
    <property type="evidence" value="ECO:0007669"/>
    <property type="project" value="EnsemblFungi"/>
</dbReference>
<evidence type="ECO:0000256" key="3">
    <source>
        <dbReference type="ARBA" id="ARBA00022664"/>
    </source>
</evidence>
<evidence type="ECO:0000256" key="1">
    <source>
        <dbReference type="ARBA" id="ARBA00004123"/>
    </source>
</evidence>
<dbReference type="STRING" id="1071380.I2H263"/>
<dbReference type="EMBL" id="HE806318">
    <property type="protein sequence ID" value="CCH60465.1"/>
    <property type="molecule type" value="Genomic_DNA"/>
</dbReference>
<dbReference type="InterPro" id="IPR038737">
    <property type="entry name" value="SF3b_su1-like"/>
</dbReference>
<proteinExistence type="inferred from homology"/>
<accession>I2H263</accession>
<keyword evidence="7" id="KW-0539">Nucleus</keyword>
<evidence type="ECO:0000259" key="8">
    <source>
        <dbReference type="Pfam" id="PF22646"/>
    </source>
</evidence>
<sequence>MAGTKKRGLDEQALGKNNKRLRVTKESSKTFELIESSNNSNLHKELKTDLQLPHDIQFLSPLDISFFRPILKKEEAATSDEVNQKDASKDISSEEIRFLKIFLRIKNGKQATRKLAWKNLHSFLTNNLQLEKLNLIITIMVNYLLSNNVTDLDRHTTLKMLTKILFILNANIKPFTGDILDILAPLLLNKDKYIESMVVEILKTLSINVGTSTIIKIIKDDFEENDEVLRLNASKIMAILTLTMPSNSNDSNLSTLLPLINTIANSQDSWKARQSGIRIIQYVLKFNNSSTSLLPNLNAIIECFYKNLQDSHIQNRILSANTLSILAKNCYPYGIESFNPVLELIWKGIRNYRGKLLSSFLRCLANIIPLMDSSYSSFYSKQLILIIKRELNTPDDDMKMTILLLLQNLIPISNITQDILLDDILPQFFEFFWIRRISLDKTLVNLVIYSTVKLATKIDPQIILENLLLPMRDDSESLRIMSIRAMNKVLRLDLNSSLNERLRTRMIDTLLIAFQDQTLNNDRSIFNCFKTVCKCLKKDIQPFLPPIISIILNNLKHKNPQNRQNSADLCTILIPSIKICEEFQTLNKLSVILFESLNEIYPDTLGSIIIALNEMVICNTMNTEPPVSTILPTLTSILRNSHVKVQLNTIRIISNIAQLSPDTIPHKEWLRICFQLLDLLKSVNKKIRVLANDTFGYIAKAIGPQDILPALLDNLNLQERQLRVCTAVALGIIAKVCGPYTVLPALMNEYRTPETNVQNGILKSLSFMFEYIGPDLTSDYIYFIIPLLEDALIDRDLVHRQTASEVIKHLSLNCIGKSTESAFIHFLNLLLPNIYETSPHAIMRIFDALESLCFTIGPGIFMNYIWAGIFHPAKSVRACFWRLYNRLYIQNMHSLIAYYPTENLIQPPSDNSDQVQEICFDELNIVL</sequence>
<dbReference type="Gene3D" id="1.25.10.10">
    <property type="entry name" value="Leucine-rich Repeat Variant"/>
    <property type="match status" value="4"/>
</dbReference>
<dbReference type="Proteomes" id="UP000002866">
    <property type="component" value="Chromosome 3"/>
</dbReference>
<dbReference type="GO" id="GO:0003729">
    <property type="term" value="F:mRNA binding"/>
    <property type="evidence" value="ECO:0007669"/>
    <property type="project" value="EnsemblFungi"/>
</dbReference>
<dbReference type="AlphaFoldDB" id="I2H263"/>
<dbReference type="GO" id="GO:0045292">
    <property type="term" value="P:mRNA cis splicing, via spliceosome"/>
    <property type="evidence" value="ECO:0007669"/>
    <property type="project" value="EnsemblFungi"/>
</dbReference>
<organism evidence="9 10">
    <name type="scientific">Henningerozyma blattae (strain ATCC 34711 / CBS 6284 / DSM 70876 / NBRC 10599 / NRRL Y-10934 / UCD 77-7)</name>
    <name type="common">Yeast</name>
    <name type="synonym">Tetrapisispora blattae</name>
    <dbReference type="NCBI Taxonomy" id="1071380"/>
    <lineage>
        <taxon>Eukaryota</taxon>
        <taxon>Fungi</taxon>
        <taxon>Dikarya</taxon>
        <taxon>Ascomycota</taxon>
        <taxon>Saccharomycotina</taxon>
        <taxon>Saccharomycetes</taxon>
        <taxon>Saccharomycetales</taxon>
        <taxon>Saccharomycetaceae</taxon>
        <taxon>Henningerozyma</taxon>
    </lineage>
</organism>
<dbReference type="OMA" id="LVMNYVW"/>
<keyword evidence="4" id="KW-0747">Spliceosome</keyword>
<comment type="similarity">
    <text evidence="2">Belongs to the SF3B1 family.</text>
</comment>
<dbReference type="InterPro" id="IPR016024">
    <property type="entry name" value="ARM-type_fold"/>
</dbReference>
<evidence type="ECO:0000256" key="2">
    <source>
        <dbReference type="ARBA" id="ARBA00005754"/>
    </source>
</evidence>
<dbReference type="RefSeq" id="XP_004179984.1">
    <property type="nucleotide sequence ID" value="XM_004179936.1"/>
</dbReference>
<evidence type="ECO:0000313" key="9">
    <source>
        <dbReference type="EMBL" id="CCH60465.1"/>
    </source>
</evidence>
<comment type="subcellular location">
    <subcellularLocation>
        <location evidence="1">Nucleus</location>
    </subcellularLocation>
</comment>
<keyword evidence="6" id="KW-0508">mRNA splicing</keyword>
<dbReference type="InterPro" id="IPR011989">
    <property type="entry name" value="ARM-like"/>
</dbReference>
<evidence type="ECO:0000313" key="10">
    <source>
        <dbReference type="Proteomes" id="UP000002866"/>
    </source>
</evidence>
<keyword evidence="10" id="KW-1185">Reference proteome</keyword>
<evidence type="ECO:0000256" key="5">
    <source>
        <dbReference type="ARBA" id="ARBA00022737"/>
    </source>
</evidence>
<dbReference type="GO" id="GO:0140727">
    <property type="term" value="P:siRNA-mediated pericentric heterochromatin formation"/>
    <property type="evidence" value="ECO:0007669"/>
    <property type="project" value="EnsemblFungi"/>
</dbReference>
<protein>
    <recommendedName>
        <fullName evidence="8">Phosphatase PP2A regulatory subunit A/Splicing factor 3B subunit 1-like HEAT repeat domain-containing protein</fullName>
    </recommendedName>
</protein>
<dbReference type="HOGENOM" id="CLU_002242_0_1_1"/>
<dbReference type="GO" id="GO:0000974">
    <property type="term" value="C:Prp19 complex"/>
    <property type="evidence" value="ECO:0007669"/>
    <property type="project" value="EnsemblFungi"/>
</dbReference>
<dbReference type="GO" id="GO:0071014">
    <property type="term" value="C:post-mRNA release spliceosomal complex"/>
    <property type="evidence" value="ECO:0007669"/>
    <property type="project" value="EnsemblFungi"/>
</dbReference>